<reference evidence="1 2" key="1">
    <citation type="journal article" date="2021" name="Nat. Commun.">
        <title>Genetic determinants of endophytism in the Arabidopsis root mycobiome.</title>
        <authorList>
            <person name="Mesny F."/>
            <person name="Miyauchi S."/>
            <person name="Thiergart T."/>
            <person name="Pickel B."/>
            <person name="Atanasova L."/>
            <person name="Karlsson M."/>
            <person name="Huettel B."/>
            <person name="Barry K.W."/>
            <person name="Haridas S."/>
            <person name="Chen C."/>
            <person name="Bauer D."/>
            <person name="Andreopoulos W."/>
            <person name="Pangilinan J."/>
            <person name="LaButti K."/>
            <person name="Riley R."/>
            <person name="Lipzen A."/>
            <person name="Clum A."/>
            <person name="Drula E."/>
            <person name="Henrissat B."/>
            <person name="Kohler A."/>
            <person name="Grigoriev I.V."/>
            <person name="Martin F.M."/>
            <person name="Hacquard S."/>
        </authorList>
    </citation>
    <scope>NUCLEOTIDE SEQUENCE [LARGE SCALE GENOMIC DNA]</scope>
    <source>
        <strain evidence="1 2">MPI-SDFR-AT-0079</strain>
    </source>
</reference>
<name>A0ACB7PAK4_9PEZI</name>
<keyword evidence="2" id="KW-1185">Reference proteome</keyword>
<gene>
    <name evidence="1" type="ORF">F5144DRAFT_170479</name>
</gene>
<sequence length="181" mass="20385">MRTQLTAALAWPAQTASLPWHASRNRACRRPRCSALRRCRDQPLCSCRRRQTQAVSEIREPRGNHDPAVALTMTFELPRCHASPCDMEPHLTHGSQLSSHCCRRPPCCACRVVCKAMQSKDARRRIWEGHGLWCELWRLSGRCLTIQARGGRSARAVLCPRRVGGQRSLGARGKLLGIPTR</sequence>
<dbReference type="Proteomes" id="UP000724584">
    <property type="component" value="Unassembled WGS sequence"/>
</dbReference>
<comment type="caution">
    <text evidence="1">The sequence shown here is derived from an EMBL/GenBank/DDBJ whole genome shotgun (WGS) entry which is preliminary data.</text>
</comment>
<proteinExistence type="predicted"/>
<accession>A0ACB7PAK4</accession>
<evidence type="ECO:0000313" key="1">
    <source>
        <dbReference type="EMBL" id="KAH6636211.1"/>
    </source>
</evidence>
<dbReference type="EMBL" id="JAGIZQ010000003">
    <property type="protein sequence ID" value="KAH6636211.1"/>
    <property type="molecule type" value="Genomic_DNA"/>
</dbReference>
<organism evidence="1 2">
    <name type="scientific">Chaetomium tenue</name>
    <dbReference type="NCBI Taxonomy" id="1854479"/>
    <lineage>
        <taxon>Eukaryota</taxon>
        <taxon>Fungi</taxon>
        <taxon>Dikarya</taxon>
        <taxon>Ascomycota</taxon>
        <taxon>Pezizomycotina</taxon>
        <taxon>Sordariomycetes</taxon>
        <taxon>Sordariomycetidae</taxon>
        <taxon>Sordariales</taxon>
        <taxon>Chaetomiaceae</taxon>
        <taxon>Chaetomium</taxon>
    </lineage>
</organism>
<protein>
    <submittedName>
        <fullName evidence="1">Uncharacterized protein</fullName>
    </submittedName>
</protein>
<evidence type="ECO:0000313" key="2">
    <source>
        <dbReference type="Proteomes" id="UP000724584"/>
    </source>
</evidence>